<evidence type="ECO:0000313" key="4">
    <source>
        <dbReference type="Proteomes" id="UP000070620"/>
    </source>
</evidence>
<dbReference type="AlphaFoldDB" id="A0A136PNC5"/>
<comment type="caution">
    <text evidence="3">The sequence shown here is derived from an EMBL/GenBank/DDBJ whole genome shotgun (WGS) entry which is preliminary data.</text>
</comment>
<accession>A0A136PNC5</accession>
<sequence>MNRVLPAVATLVALLTPAGSAATPAPGGAPATPPRVAVPAGPLAVGQPVLVDLDGWPAGTVQIEVCGNDGRRGALDCATDRATHAPVPATGSARVPVLLAAPPVACPCLLRVRTPTGTPGATVALPLTGVRAPAVTEAGPAQLLLAGLRAVDRSGVGGWFGLPGELSLHLTLHNPGPTDVVDPPFSLLAGPAGGVPTIVAAPALGTVPAGQSRDYQVPVPLDAALLGRYEVHGRIEPPGTPLAFAVETHRRPWGLLVVPAVALVLLVSGLRRLVTRRRAR</sequence>
<keyword evidence="1" id="KW-0472">Membrane</keyword>
<dbReference type="Proteomes" id="UP000070620">
    <property type="component" value="Unassembled WGS sequence"/>
</dbReference>
<dbReference type="OrthoDB" id="3354587at2"/>
<gene>
    <name evidence="3" type="ORF">AWW66_21305</name>
</gene>
<keyword evidence="2" id="KW-0732">Signal</keyword>
<protein>
    <submittedName>
        <fullName evidence="3">Uncharacterized protein</fullName>
    </submittedName>
</protein>
<name>A0A136PNC5_9ACTN</name>
<dbReference type="EMBL" id="LRQV01000089">
    <property type="protein sequence ID" value="KXK59980.1"/>
    <property type="molecule type" value="Genomic_DNA"/>
</dbReference>
<keyword evidence="1" id="KW-0812">Transmembrane</keyword>
<evidence type="ECO:0000313" key="3">
    <source>
        <dbReference type="EMBL" id="KXK59980.1"/>
    </source>
</evidence>
<evidence type="ECO:0000256" key="1">
    <source>
        <dbReference type="SAM" id="Phobius"/>
    </source>
</evidence>
<feature type="transmembrane region" description="Helical" evidence="1">
    <location>
        <begin position="253"/>
        <end position="274"/>
    </location>
</feature>
<feature type="chain" id="PRO_5039536701" evidence="2">
    <location>
        <begin position="22"/>
        <end position="280"/>
    </location>
</feature>
<keyword evidence="1" id="KW-1133">Transmembrane helix</keyword>
<reference evidence="3 4" key="1">
    <citation type="submission" date="2016-01" db="EMBL/GenBank/DDBJ databases">
        <title>Whole genome sequence and analysis of Micromonospora rosaria DSM 803, which can produce antibacterial substance rosamicin.</title>
        <authorList>
            <person name="Yang H."/>
            <person name="He X."/>
            <person name="Zhu D."/>
        </authorList>
    </citation>
    <scope>NUCLEOTIDE SEQUENCE [LARGE SCALE GENOMIC DNA]</scope>
    <source>
        <strain evidence="3 4">DSM 803</strain>
    </source>
</reference>
<organism evidence="3 4">
    <name type="scientific">Micromonospora rosaria</name>
    <dbReference type="NCBI Taxonomy" id="47874"/>
    <lineage>
        <taxon>Bacteria</taxon>
        <taxon>Bacillati</taxon>
        <taxon>Actinomycetota</taxon>
        <taxon>Actinomycetes</taxon>
        <taxon>Micromonosporales</taxon>
        <taxon>Micromonosporaceae</taxon>
        <taxon>Micromonospora</taxon>
    </lineage>
</organism>
<dbReference type="RefSeq" id="WP_067369394.1">
    <property type="nucleotide sequence ID" value="NZ_JBIUBN010000018.1"/>
</dbReference>
<feature type="signal peptide" evidence="2">
    <location>
        <begin position="1"/>
        <end position="21"/>
    </location>
</feature>
<evidence type="ECO:0000256" key="2">
    <source>
        <dbReference type="SAM" id="SignalP"/>
    </source>
</evidence>
<proteinExistence type="predicted"/>
<keyword evidence="4" id="KW-1185">Reference proteome</keyword>